<feature type="transmembrane region" description="Helical" evidence="1">
    <location>
        <begin position="14"/>
        <end position="35"/>
    </location>
</feature>
<organism evidence="2 3">
    <name type="scientific">Chitinophaga dinghuensis</name>
    <dbReference type="NCBI Taxonomy" id="1539050"/>
    <lineage>
        <taxon>Bacteria</taxon>
        <taxon>Pseudomonadati</taxon>
        <taxon>Bacteroidota</taxon>
        <taxon>Chitinophagia</taxon>
        <taxon>Chitinophagales</taxon>
        <taxon>Chitinophagaceae</taxon>
        <taxon>Chitinophaga</taxon>
    </lineage>
</organism>
<keyword evidence="1" id="KW-0812">Transmembrane</keyword>
<name>A0A327VVU6_9BACT</name>
<reference evidence="2 3" key="1">
    <citation type="submission" date="2018-06" db="EMBL/GenBank/DDBJ databases">
        <title>Genomic Encyclopedia of Archaeal and Bacterial Type Strains, Phase II (KMG-II): from individual species to whole genera.</title>
        <authorList>
            <person name="Goeker M."/>
        </authorList>
    </citation>
    <scope>NUCLEOTIDE SEQUENCE [LARGE SCALE GENOMIC DNA]</scope>
    <source>
        <strain evidence="2 3">DSM 29821</strain>
    </source>
</reference>
<dbReference type="Proteomes" id="UP000249819">
    <property type="component" value="Unassembled WGS sequence"/>
</dbReference>
<dbReference type="AlphaFoldDB" id="A0A327VVU6"/>
<proteinExistence type="predicted"/>
<dbReference type="RefSeq" id="WP_111593136.1">
    <property type="nucleotide sequence ID" value="NZ_QLMA01000005.1"/>
</dbReference>
<keyword evidence="1" id="KW-1133">Transmembrane helix</keyword>
<sequence>MFRQLKNIDTAFRYIRSFSIAVIVGNTLVAGFCYYQSYQLAGKVQGKIYVLANDKVIEAFADDRKNYLPVEARAHVRDFHRLFFTLDPDERLIQSNITKAMYLADASARGKYQSLKESGFYTSVISGNVSQRIEVDSVNVSFDRKPYPFRCYATLQIRRPTSITTRSLITEGYLQDAKASDNNSHGFLILNWTIIRNEDLNVVNR</sequence>
<keyword evidence="1" id="KW-0472">Membrane</keyword>
<dbReference type="NCBIfam" id="TIGR03781">
    <property type="entry name" value="Bac_Flav_CT_K"/>
    <property type="match status" value="1"/>
</dbReference>
<dbReference type="InterPro" id="IPR022276">
    <property type="entry name" value="Conjug_transposon_TraK"/>
</dbReference>
<dbReference type="OrthoDB" id="1039148at2"/>
<evidence type="ECO:0000313" key="2">
    <source>
        <dbReference type="EMBL" id="RAJ80121.1"/>
    </source>
</evidence>
<gene>
    <name evidence="2" type="ORF">CLV59_105228</name>
</gene>
<evidence type="ECO:0000256" key="1">
    <source>
        <dbReference type="SAM" id="Phobius"/>
    </source>
</evidence>
<comment type="caution">
    <text evidence="2">The sequence shown here is derived from an EMBL/GenBank/DDBJ whole genome shotgun (WGS) entry which is preliminary data.</text>
</comment>
<keyword evidence="3" id="KW-1185">Reference proteome</keyword>
<evidence type="ECO:0000313" key="3">
    <source>
        <dbReference type="Proteomes" id="UP000249819"/>
    </source>
</evidence>
<protein>
    <submittedName>
        <fullName evidence="2">Conjugative transposon TraK protein</fullName>
    </submittedName>
</protein>
<accession>A0A327VVU6</accession>
<dbReference type="EMBL" id="QLMA01000005">
    <property type="protein sequence ID" value="RAJ80121.1"/>
    <property type="molecule type" value="Genomic_DNA"/>
</dbReference>